<dbReference type="PANTHER" id="PTHR43244">
    <property type="match status" value="1"/>
</dbReference>
<dbReference type="InterPro" id="IPR050564">
    <property type="entry name" value="F420-G6PD/mer"/>
</dbReference>
<gene>
    <name evidence="3" type="ORF">RS82_02350</name>
</gene>
<dbReference type="Proteomes" id="UP000034098">
    <property type="component" value="Unassembled WGS sequence"/>
</dbReference>
<protein>
    <submittedName>
        <fullName evidence="3">Phthiodiolone/phenolphthiodiolone dimycocerosates ketoreductase</fullName>
        <ecNumber evidence="3">1.2.-.-</ecNumber>
    </submittedName>
</protein>
<accession>A0A0M2H732</accession>
<sequence>MSKSIEFWTNFTAMDPRDAANQARQFEQDGWDGAVMVDSQCMFTDVWTYLALCAQATDRIQLGTGVTNMVTRHPSVTAAAAATLQLISGGRASLGVGRGDSSLAYVGASPQRVNEFEHFLEVTQTYLRGDAVDMADASAMLVGAKVGFDNLAIGSAPEGSRVKWLQQYDMAKVPMEVYATGPKVIAAAARHADNVMMMMTAAPARVAWGVGIVRDAAAEAGRDGIGIGCAMMVVPHDDLQTARDLARPQVASQARFSVMNKRVMGPATPSQTATLLNIADAYDMNRHGSVEGAASAHADAADDDFVDQFAVVGSVDNCVERLIEISELGVDRMSLWLPYARGEVSARSYDLLMTEVLPRVRAA</sequence>
<dbReference type="PANTHER" id="PTHR43244:SF1">
    <property type="entry name" value="5,10-METHYLENETETRAHYDROMETHANOPTERIN REDUCTASE"/>
    <property type="match status" value="1"/>
</dbReference>
<dbReference type="GO" id="GO:0016705">
    <property type="term" value="F:oxidoreductase activity, acting on paired donors, with incorporation or reduction of molecular oxygen"/>
    <property type="evidence" value="ECO:0007669"/>
    <property type="project" value="InterPro"/>
</dbReference>
<evidence type="ECO:0000256" key="1">
    <source>
        <dbReference type="ARBA" id="ARBA00023002"/>
    </source>
</evidence>
<dbReference type="CDD" id="cd01097">
    <property type="entry name" value="Tetrahydromethanopterin_reductase"/>
    <property type="match status" value="1"/>
</dbReference>
<dbReference type="Pfam" id="PF00296">
    <property type="entry name" value="Bac_luciferase"/>
    <property type="match status" value="1"/>
</dbReference>
<organism evidence="3 4">
    <name type="scientific">Microbacterium trichothecenolyticum</name>
    <name type="common">Aureobacterium trichothecenolyticum</name>
    <dbReference type="NCBI Taxonomy" id="69370"/>
    <lineage>
        <taxon>Bacteria</taxon>
        <taxon>Bacillati</taxon>
        <taxon>Actinomycetota</taxon>
        <taxon>Actinomycetes</taxon>
        <taxon>Micrococcales</taxon>
        <taxon>Microbacteriaceae</taxon>
        <taxon>Microbacterium</taxon>
    </lineage>
</organism>
<proteinExistence type="predicted"/>
<evidence type="ECO:0000259" key="2">
    <source>
        <dbReference type="Pfam" id="PF00296"/>
    </source>
</evidence>
<dbReference type="EMBL" id="JYJA01000035">
    <property type="protein sequence ID" value="KJL42334.1"/>
    <property type="molecule type" value="Genomic_DNA"/>
</dbReference>
<dbReference type="Gene3D" id="3.20.20.30">
    <property type="entry name" value="Luciferase-like domain"/>
    <property type="match status" value="1"/>
</dbReference>
<keyword evidence="1 3" id="KW-0560">Oxidoreductase</keyword>
<dbReference type="SUPFAM" id="SSF51679">
    <property type="entry name" value="Bacterial luciferase-like"/>
    <property type="match status" value="1"/>
</dbReference>
<reference evidence="3 4" key="1">
    <citation type="submission" date="2015-02" db="EMBL/GenBank/DDBJ databases">
        <title>Draft genome sequences of ten Microbacterium spp. with emphasis on heavy metal contaminated environments.</title>
        <authorList>
            <person name="Corretto E."/>
        </authorList>
    </citation>
    <scope>NUCLEOTIDE SEQUENCE [LARGE SCALE GENOMIC DNA]</scope>
    <source>
        <strain evidence="3 4">DSM 8608</strain>
    </source>
</reference>
<evidence type="ECO:0000313" key="4">
    <source>
        <dbReference type="Proteomes" id="UP000034098"/>
    </source>
</evidence>
<dbReference type="PATRIC" id="fig|69370.6.peg.2388"/>
<dbReference type="EC" id="1.2.-.-" evidence="3"/>
<dbReference type="AlphaFoldDB" id="A0A0M2H732"/>
<dbReference type="InterPro" id="IPR011251">
    <property type="entry name" value="Luciferase-like_dom"/>
</dbReference>
<evidence type="ECO:0000313" key="3">
    <source>
        <dbReference type="EMBL" id="KJL42334.1"/>
    </source>
</evidence>
<dbReference type="InterPro" id="IPR036661">
    <property type="entry name" value="Luciferase-like_sf"/>
</dbReference>
<name>A0A0M2H732_MICTR</name>
<comment type="caution">
    <text evidence="3">The sequence shown here is derived from an EMBL/GenBank/DDBJ whole genome shotgun (WGS) entry which is preliminary data.</text>
</comment>
<feature type="domain" description="Luciferase-like" evidence="2">
    <location>
        <begin position="14"/>
        <end position="332"/>
    </location>
</feature>
<keyword evidence="4" id="KW-1185">Reference proteome</keyword>